<evidence type="ECO:0000256" key="7">
    <source>
        <dbReference type="ARBA" id="ARBA00023002"/>
    </source>
</evidence>
<protein>
    <submittedName>
        <fullName evidence="12">2-enoate reductase</fullName>
    </submittedName>
</protein>
<dbReference type="AlphaFoldDB" id="A0A1I2PZ55"/>
<evidence type="ECO:0000313" key="12">
    <source>
        <dbReference type="EMBL" id="SFG21344.1"/>
    </source>
</evidence>
<organism evidence="12 13">
    <name type="scientific">Sporolactobacillus nakayamae</name>
    <dbReference type="NCBI Taxonomy" id="269670"/>
    <lineage>
        <taxon>Bacteria</taxon>
        <taxon>Bacillati</taxon>
        <taxon>Bacillota</taxon>
        <taxon>Bacilli</taxon>
        <taxon>Bacillales</taxon>
        <taxon>Sporolactobacillaceae</taxon>
        <taxon>Sporolactobacillus</taxon>
    </lineage>
</organism>
<dbReference type="GO" id="GO:0046872">
    <property type="term" value="F:metal ion binding"/>
    <property type="evidence" value="ECO:0007669"/>
    <property type="project" value="UniProtKB-KW"/>
</dbReference>
<feature type="domain" description="FAD/NAD(P)-binding" evidence="11">
    <location>
        <begin position="403"/>
        <end position="655"/>
    </location>
</feature>
<dbReference type="PRINTS" id="PR00368">
    <property type="entry name" value="FADPNR"/>
</dbReference>
<dbReference type="GO" id="GO:0010181">
    <property type="term" value="F:FMN binding"/>
    <property type="evidence" value="ECO:0007669"/>
    <property type="project" value="InterPro"/>
</dbReference>
<evidence type="ECO:0000256" key="8">
    <source>
        <dbReference type="ARBA" id="ARBA00023004"/>
    </source>
</evidence>
<reference evidence="13" key="1">
    <citation type="submission" date="2016-10" db="EMBL/GenBank/DDBJ databases">
        <authorList>
            <person name="Varghese N."/>
            <person name="Submissions S."/>
        </authorList>
    </citation>
    <scope>NUCLEOTIDE SEQUENCE [LARGE SCALE GENOMIC DNA]</scope>
    <source>
        <strain evidence="13">ATCC 700379</strain>
    </source>
</reference>
<evidence type="ECO:0000256" key="2">
    <source>
        <dbReference type="ARBA" id="ARBA00001966"/>
    </source>
</evidence>
<keyword evidence="13" id="KW-1185">Reference proteome</keyword>
<dbReference type="STRING" id="269670.SAMN02982927_00985"/>
<dbReference type="Gene3D" id="3.40.50.720">
    <property type="entry name" value="NAD(P)-binding Rossmann-like Domain"/>
    <property type="match status" value="1"/>
</dbReference>
<evidence type="ECO:0000259" key="10">
    <source>
        <dbReference type="Pfam" id="PF00724"/>
    </source>
</evidence>
<gene>
    <name evidence="12" type="ORF">SAMN02982927_00985</name>
</gene>
<dbReference type="SUPFAM" id="SSF51905">
    <property type="entry name" value="FAD/NAD(P)-binding domain"/>
    <property type="match status" value="1"/>
</dbReference>
<dbReference type="InterPro" id="IPR023753">
    <property type="entry name" value="FAD/NAD-binding_dom"/>
</dbReference>
<comment type="similarity">
    <text evidence="3">In the N-terminal section; belongs to the NADH:flavin oxidoreductase/NADH oxidase family.</text>
</comment>
<keyword evidence="5" id="KW-0288">FMN</keyword>
<dbReference type="InterPro" id="IPR013785">
    <property type="entry name" value="Aldolase_TIM"/>
</dbReference>
<proteinExistence type="inferred from homology"/>
<evidence type="ECO:0000256" key="6">
    <source>
        <dbReference type="ARBA" id="ARBA00022723"/>
    </source>
</evidence>
<name>A0A1I2PZ55_9BACL</name>
<feature type="domain" description="NADH:flavin oxidoreductase/NADH oxidase N-terminal" evidence="10">
    <location>
        <begin position="4"/>
        <end position="355"/>
    </location>
</feature>
<evidence type="ECO:0000256" key="1">
    <source>
        <dbReference type="ARBA" id="ARBA00001917"/>
    </source>
</evidence>
<sequence>MYESLFQPMKIGKLEVKNRISMAPMGAFGLVDNEGCYSQRAIDYYVERAKGGTGLIITSITKVENKLDKVVSGIIPVVSENPGRFLMTSAEMTERVHAYGAKIFLQLTMGFGRSGVPGALLTAPPVSASNIPNYWKPSVTCNELTTAQVEWIVQQFVESADIAKKAGFDGVEIHAVHEGYLLDQFTLALFNRRTDKYGGDLKGRLTLPIEIVQGIKKRCGKDYPVGVRYSVKSCIKDWRQGGLPDEDYVEKGRDLEEGIEAAKILEAAGYDELNTDMGTYDAWYWSHPPIYQKEGLYLPYTKKLKEAVSIPVIVAGKLGVPDVAEKALDEDAADMIGLGRPLLTDPFWPKKVLNHQVEQIRPCIGCHVGCLGRGFEGKPLSCAVNPACGRERYYEPKPACKAKKVMIVGGGVAGMEAARMATLRGHQVTLYEKSEALGGQIIPASTPDFKIDDRRLIAWYENEMKRLNIAIVYGTEVDEVLVNKEKPEVVIIATGAHEVHLNLPGADKDKVASSIEILSGKKQAGDNVLIVGGGLVGCETALYLAQKGKKVTIVEAQDKILSNGGGKPIPHMNKIMLIDLLNKYDVAVTTNSSLTEITDEGAVLTNTHFHRQAVTADTVVISVGFKPDQRLYHELNGKVPDLYLIGDAYQAANIMNAVWSGNEIGMNC</sequence>
<accession>A0A1I2PZ55</accession>
<evidence type="ECO:0000256" key="9">
    <source>
        <dbReference type="ARBA" id="ARBA00023014"/>
    </source>
</evidence>
<keyword evidence="8" id="KW-0408">Iron</keyword>
<keyword evidence="6" id="KW-0479">Metal-binding</keyword>
<dbReference type="Pfam" id="PF07992">
    <property type="entry name" value="Pyr_redox_2"/>
    <property type="match status" value="1"/>
</dbReference>
<evidence type="ECO:0000256" key="3">
    <source>
        <dbReference type="ARBA" id="ARBA00011048"/>
    </source>
</evidence>
<dbReference type="PANTHER" id="PTHR42917:SF2">
    <property type="entry name" value="2,4-DIENOYL-COA REDUCTASE [(2E)-ENOYL-COA-PRODUCING]"/>
    <property type="match status" value="1"/>
</dbReference>
<dbReference type="Proteomes" id="UP000198752">
    <property type="component" value="Unassembled WGS sequence"/>
</dbReference>
<dbReference type="EMBL" id="FOOY01000006">
    <property type="protein sequence ID" value="SFG21344.1"/>
    <property type="molecule type" value="Genomic_DNA"/>
</dbReference>
<dbReference type="GO" id="GO:0016491">
    <property type="term" value="F:oxidoreductase activity"/>
    <property type="evidence" value="ECO:0007669"/>
    <property type="project" value="UniProtKB-KW"/>
</dbReference>
<keyword evidence="4" id="KW-0285">Flavoprotein</keyword>
<dbReference type="InterPro" id="IPR051793">
    <property type="entry name" value="NADH:flavin_oxidoreductase"/>
</dbReference>
<dbReference type="Gene3D" id="3.20.20.70">
    <property type="entry name" value="Aldolase class I"/>
    <property type="match status" value="1"/>
</dbReference>
<evidence type="ECO:0000256" key="5">
    <source>
        <dbReference type="ARBA" id="ARBA00022643"/>
    </source>
</evidence>
<dbReference type="GO" id="GO:0051536">
    <property type="term" value="F:iron-sulfur cluster binding"/>
    <property type="evidence" value="ECO:0007669"/>
    <property type="project" value="UniProtKB-KW"/>
</dbReference>
<dbReference type="InterPro" id="IPR001155">
    <property type="entry name" value="OxRdtase_FMN_N"/>
</dbReference>
<keyword evidence="9" id="KW-0411">Iron-sulfur</keyword>
<dbReference type="SUPFAM" id="SSF51395">
    <property type="entry name" value="FMN-linked oxidoreductases"/>
    <property type="match status" value="1"/>
</dbReference>
<comment type="cofactor">
    <cofactor evidence="1">
        <name>FMN</name>
        <dbReference type="ChEBI" id="CHEBI:58210"/>
    </cofactor>
</comment>
<dbReference type="Gene3D" id="3.50.50.60">
    <property type="entry name" value="FAD/NAD(P)-binding domain"/>
    <property type="match status" value="1"/>
</dbReference>
<evidence type="ECO:0000256" key="4">
    <source>
        <dbReference type="ARBA" id="ARBA00022630"/>
    </source>
</evidence>
<comment type="cofactor">
    <cofactor evidence="2">
        <name>[4Fe-4S] cluster</name>
        <dbReference type="ChEBI" id="CHEBI:49883"/>
    </cofactor>
</comment>
<dbReference type="PANTHER" id="PTHR42917">
    <property type="entry name" value="2,4-DIENOYL-COA REDUCTASE"/>
    <property type="match status" value="1"/>
</dbReference>
<dbReference type="InterPro" id="IPR036188">
    <property type="entry name" value="FAD/NAD-bd_sf"/>
</dbReference>
<dbReference type="PRINTS" id="PR00469">
    <property type="entry name" value="PNDRDTASEII"/>
</dbReference>
<dbReference type="RefSeq" id="WP_245734065.1">
    <property type="nucleotide sequence ID" value="NZ_FOOY01000006.1"/>
</dbReference>
<dbReference type="Pfam" id="PF00724">
    <property type="entry name" value="Oxidored_FMN"/>
    <property type="match status" value="1"/>
</dbReference>
<evidence type="ECO:0000259" key="11">
    <source>
        <dbReference type="Pfam" id="PF07992"/>
    </source>
</evidence>
<keyword evidence="7" id="KW-0560">Oxidoreductase</keyword>
<evidence type="ECO:0000313" key="13">
    <source>
        <dbReference type="Proteomes" id="UP000198752"/>
    </source>
</evidence>